<dbReference type="GO" id="GO:0001682">
    <property type="term" value="P:tRNA 5'-leader removal"/>
    <property type="evidence" value="ECO:0007669"/>
    <property type="project" value="InterPro"/>
</dbReference>
<dbReference type="AlphaFoldDB" id="A0A836CPU3"/>
<organism evidence="3 4">
    <name type="scientific">Tribonema minus</name>
    <dbReference type="NCBI Taxonomy" id="303371"/>
    <lineage>
        <taxon>Eukaryota</taxon>
        <taxon>Sar</taxon>
        <taxon>Stramenopiles</taxon>
        <taxon>Ochrophyta</taxon>
        <taxon>PX clade</taxon>
        <taxon>Xanthophyceae</taxon>
        <taxon>Tribonematales</taxon>
        <taxon>Tribonemataceae</taxon>
        <taxon>Tribonema</taxon>
    </lineage>
</organism>
<accession>A0A836CPU3</accession>
<dbReference type="SUPFAM" id="SSF103025">
    <property type="entry name" value="Folate-binding domain"/>
    <property type="match status" value="1"/>
</dbReference>
<gene>
    <name evidence="3" type="ORF">JKP88DRAFT_291905</name>
</gene>
<dbReference type="Proteomes" id="UP000664859">
    <property type="component" value="Unassembled WGS sequence"/>
</dbReference>
<proteinExistence type="predicted"/>
<sequence>MPVVSTVKRSRATCAAAPTATTAAATLRACASKQTLLQLQPPSSLALLPASAQQQRGPRALASAVTAHCTVRDASHFKALQLRGAAAAVAAGLARMCDPARRRELTQPCHLSGRTRGMLLLHHPGKFPERCIGPVEYLWSPGAQKPTDAEPRLLWLWVHPAAHAELAAALRSSAASGGGGSGGGGGGGNGKCEVEVGAGAACPQLVRLELRGRGAAAAAGRALAPHVQGGGGGAHDAGGYAAAARVNGAVWRGLTDGAAAHAQQLQPGTVLALTVLDPRELRFGPGGQSSCPPRVGGGDDAAPAPMQSAGEGERSVCKPLQRLKEIRGVIALSPLWDPAVRQFATAAIAAAPDHVLNARAASQRGWQAAPPATAAPAAEAAAAAAAAMLCAPVLTIKCGAALHPGGSSGRGSGAGLTKGEDALFEGLSNEAAAQQGWDIVAPAGWGAPLWRALVHAGARPVGEEEVEQLHVEAAMPLFPRDYSETAAGEAFWAGHAAAACAAAQRTRAHHLGRLADPSSHRPNFKSILGVESHRGGSAADSDGGDADADDDAVRCRR</sequence>
<name>A0A836CPU3_9STRA</name>
<dbReference type="GO" id="GO:0005655">
    <property type="term" value="C:nucleolar ribonuclease P complex"/>
    <property type="evidence" value="ECO:0007669"/>
    <property type="project" value="InterPro"/>
</dbReference>
<evidence type="ECO:0000259" key="2">
    <source>
        <dbReference type="Pfam" id="PF08170"/>
    </source>
</evidence>
<dbReference type="InterPro" id="IPR039182">
    <property type="entry name" value="Pop1"/>
</dbReference>
<evidence type="ECO:0000313" key="4">
    <source>
        <dbReference type="Proteomes" id="UP000664859"/>
    </source>
</evidence>
<reference evidence="3" key="1">
    <citation type="submission" date="2021-02" db="EMBL/GenBank/DDBJ databases">
        <title>First Annotated Genome of the Yellow-green Alga Tribonema minus.</title>
        <authorList>
            <person name="Mahan K.M."/>
        </authorList>
    </citation>
    <scope>NUCLEOTIDE SEQUENCE</scope>
    <source>
        <strain evidence="3">UTEX B ZZ1240</strain>
    </source>
</reference>
<dbReference type="InterPro" id="IPR027266">
    <property type="entry name" value="TrmE/GcvT-like"/>
</dbReference>
<dbReference type="EMBL" id="JAFCMP010000001">
    <property type="protein sequence ID" value="KAG5193118.1"/>
    <property type="molecule type" value="Genomic_DNA"/>
</dbReference>
<dbReference type="Gene3D" id="3.30.1360.120">
    <property type="entry name" value="Probable tRNA modification gtpase trme, domain 1"/>
    <property type="match status" value="1"/>
</dbReference>
<dbReference type="GO" id="GO:0000172">
    <property type="term" value="C:ribonuclease MRP complex"/>
    <property type="evidence" value="ECO:0007669"/>
    <property type="project" value="InterPro"/>
</dbReference>
<dbReference type="OrthoDB" id="442863at2759"/>
<dbReference type="InterPro" id="IPR012590">
    <property type="entry name" value="POPLD_dom"/>
</dbReference>
<dbReference type="PANTHER" id="PTHR22731">
    <property type="entry name" value="RIBONUCLEASES P/MRP PROTEIN SUBUNIT POP1"/>
    <property type="match status" value="1"/>
</dbReference>
<dbReference type="Pfam" id="PF08170">
    <property type="entry name" value="POPLD"/>
    <property type="match status" value="1"/>
</dbReference>
<protein>
    <recommendedName>
        <fullName evidence="2">POPLD domain-containing protein</fullName>
    </recommendedName>
</protein>
<evidence type="ECO:0000256" key="1">
    <source>
        <dbReference type="SAM" id="MobiDB-lite"/>
    </source>
</evidence>
<feature type="region of interest" description="Disordered" evidence="1">
    <location>
        <begin position="283"/>
        <end position="314"/>
    </location>
</feature>
<feature type="domain" description="POPLD" evidence="2">
    <location>
        <begin position="436"/>
        <end position="505"/>
    </location>
</feature>
<keyword evidence="4" id="KW-1185">Reference proteome</keyword>
<comment type="caution">
    <text evidence="3">The sequence shown here is derived from an EMBL/GenBank/DDBJ whole genome shotgun (WGS) entry which is preliminary data.</text>
</comment>
<feature type="region of interest" description="Disordered" evidence="1">
    <location>
        <begin position="512"/>
        <end position="557"/>
    </location>
</feature>
<dbReference type="PANTHER" id="PTHR22731:SF3">
    <property type="entry name" value="RIBONUCLEASES P_MRP PROTEIN SUBUNIT POP1"/>
    <property type="match status" value="1"/>
</dbReference>
<evidence type="ECO:0000313" key="3">
    <source>
        <dbReference type="EMBL" id="KAG5193118.1"/>
    </source>
</evidence>